<reference evidence="2" key="2">
    <citation type="submission" date="2021-04" db="EMBL/GenBank/DDBJ databases">
        <authorList>
            <person name="Gilroy R."/>
        </authorList>
    </citation>
    <scope>NUCLEOTIDE SEQUENCE</scope>
    <source>
        <strain evidence="2">8470</strain>
    </source>
</reference>
<dbReference type="PROSITE" id="PS51257">
    <property type="entry name" value="PROKAR_LIPOPROTEIN"/>
    <property type="match status" value="1"/>
</dbReference>
<organism evidence="2 3">
    <name type="scientific">Candidatus Phocaeicola excrementipullorum</name>
    <dbReference type="NCBI Taxonomy" id="2838731"/>
    <lineage>
        <taxon>Bacteria</taxon>
        <taxon>Pseudomonadati</taxon>
        <taxon>Bacteroidota</taxon>
        <taxon>Bacteroidia</taxon>
        <taxon>Bacteroidales</taxon>
        <taxon>Bacteroidaceae</taxon>
        <taxon>Phocaeicola</taxon>
    </lineage>
</organism>
<dbReference type="AlphaFoldDB" id="A0A948TKY7"/>
<comment type="caution">
    <text evidence="2">The sequence shown here is derived from an EMBL/GenBank/DDBJ whole genome shotgun (WGS) entry which is preliminary data.</text>
</comment>
<dbReference type="EMBL" id="JAHLFJ010000024">
    <property type="protein sequence ID" value="MBU3855368.1"/>
    <property type="molecule type" value="Genomic_DNA"/>
</dbReference>
<feature type="signal peptide" evidence="1">
    <location>
        <begin position="1"/>
        <end position="24"/>
    </location>
</feature>
<name>A0A948TKY7_9BACT</name>
<sequence length="251" mass="29474">MKRTYSHLAATVCLAIFSCIFMQAQIIDTKEGPFVENDTTFLRKIYYQFPNESHTHSLYIETDRNSEEYQEYLRTLYDADSEIPQLLSSAGTVCRKYGELSADSAKKLNGIYLPLHKYRGKYYLYNSSACKTWKQIESPFLICQYQDGPYLYGITHIEQTSASSYHLQTDDCINNMYNSVKALDIYIIDEEKGIYVWKSQTEKEVCYDLYVEKSKAGAFDLINWLVIELEDEFDKFEPIDYEEIIRQKKLF</sequence>
<feature type="chain" id="PRO_5037038069" evidence="1">
    <location>
        <begin position="25"/>
        <end position="251"/>
    </location>
</feature>
<gene>
    <name evidence="2" type="ORF">H9928_02205</name>
</gene>
<keyword evidence="1" id="KW-0732">Signal</keyword>
<dbReference type="Proteomes" id="UP000784286">
    <property type="component" value="Unassembled WGS sequence"/>
</dbReference>
<proteinExistence type="predicted"/>
<accession>A0A948TKY7</accession>
<evidence type="ECO:0000256" key="1">
    <source>
        <dbReference type="SAM" id="SignalP"/>
    </source>
</evidence>
<evidence type="ECO:0000313" key="3">
    <source>
        <dbReference type="Proteomes" id="UP000784286"/>
    </source>
</evidence>
<reference evidence="2" key="1">
    <citation type="journal article" date="2021" name="PeerJ">
        <title>Extensive microbial diversity within the chicken gut microbiome revealed by metagenomics and culture.</title>
        <authorList>
            <person name="Gilroy R."/>
            <person name="Ravi A."/>
            <person name="Getino M."/>
            <person name="Pursley I."/>
            <person name="Horton D.L."/>
            <person name="Alikhan N.F."/>
            <person name="Baker D."/>
            <person name="Gharbi K."/>
            <person name="Hall N."/>
            <person name="Watson M."/>
            <person name="Adriaenssens E.M."/>
            <person name="Foster-Nyarko E."/>
            <person name="Jarju S."/>
            <person name="Secka A."/>
            <person name="Antonio M."/>
            <person name="Oren A."/>
            <person name="Chaudhuri R.R."/>
            <person name="La Ragione R."/>
            <person name="Hildebrand F."/>
            <person name="Pallen M.J."/>
        </authorList>
    </citation>
    <scope>NUCLEOTIDE SEQUENCE</scope>
    <source>
        <strain evidence="2">8470</strain>
    </source>
</reference>
<protein>
    <submittedName>
        <fullName evidence="2">Uncharacterized protein</fullName>
    </submittedName>
</protein>
<evidence type="ECO:0000313" key="2">
    <source>
        <dbReference type="EMBL" id="MBU3855368.1"/>
    </source>
</evidence>